<sequence length="270" mass="31638">MTSLSSTDEQMTSSNSRMETLSQNPQQKSHEIDIKELEESVIDTFYGIYPDFEKIMDIKEYFKQNKEEFGKEHHDKIQQLDEKITNLKKRYQENGKECTENIAKLMKSFSKKEEFLEEQLHRRLISLEDVKEMRDSLILENLKLKKKVSTLKKQMTKQQIESENSKQESEQEKKKILLKRNWLNHINVVPLKNSIKQFLKTNKQGVICAEYEYDLSWNFHDKVPFKFHEENRESEDPLISSSIPSLLGGTGKAPSALQLFGVGVIAEFAR</sequence>
<dbReference type="AlphaFoldDB" id="A0AAV7ZDQ8"/>
<feature type="region of interest" description="Disordered" evidence="2">
    <location>
        <begin position="1"/>
        <end position="30"/>
    </location>
</feature>
<dbReference type="EMBL" id="JANTQA010000032">
    <property type="protein sequence ID" value="KAJ3439843.1"/>
    <property type="molecule type" value="Genomic_DNA"/>
</dbReference>
<feature type="coiled-coil region" evidence="1">
    <location>
        <begin position="70"/>
        <end position="97"/>
    </location>
</feature>
<keyword evidence="1" id="KW-0175">Coiled coil</keyword>
<reference evidence="3" key="1">
    <citation type="submission" date="2022-08" db="EMBL/GenBank/DDBJ databases">
        <title>Novel sulphate-reducing endosymbionts in the free-living metamonad Anaeramoeba.</title>
        <authorList>
            <person name="Jerlstrom-Hultqvist J."/>
            <person name="Cepicka I."/>
            <person name="Gallot-Lavallee L."/>
            <person name="Salas-Leiva D."/>
            <person name="Curtis B.A."/>
            <person name="Zahonova K."/>
            <person name="Pipaliya S."/>
            <person name="Dacks J."/>
            <person name="Roger A.J."/>
        </authorList>
    </citation>
    <scope>NUCLEOTIDE SEQUENCE</scope>
    <source>
        <strain evidence="3">Busselton2</strain>
    </source>
</reference>
<evidence type="ECO:0000256" key="2">
    <source>
        <dbReference type="SAM" id="MobiDB-lite"/>
    </source>
</evidence>
<dbReference type="Proteomes" id="UP001146793">
    <property type="component" value="Unassembled WGS sequence"/>
</dbReference>
<evidence type="ECO:0000313" key="4">
    <source>
        <dbReference type="Proteomes" id="UP001146793"/>
    </source>
</evidence>
<evidence type="ECO:0000313" key="3">
    <source>
        <dbReference type="EMBL" id="KAJ3439843.1"/>
    </source>
</evidence>
<comment type="caution">
    <text evidence="3">The sequence shown here is derived from an EMBL/GenBank/DDBJ whole genome shotgun (WGS) entry which is preliminary data.</text>
</comment>
<protein>
    <submittedName>
        <fullName evidence="3">Uncharacterized protein</fullName>
    </submittedName>
</protein>
<name>A0AAV7ZDQ8_9EUKA</name>
<feature type="coiled-coil region" evidence="1">
    <location>
        <begin position="127"/>
        <end position="172"/>
    </location>
</feature>
<evidence type="ECO:0000256" key="1">
    <source>
        <dbReference type="SAM" id="Coils"/>
    </source>
</evidence>
<feature type="compositionally biased region" description="Polar residues" evidence="2">
    <location>
        <begin position="1"/>
        <end position="27"/>
    </location>
</feature>
<organism evidence="3 4">
    <name type="scientific">Anaeramoeba flamelloides</name>
    <dbReference type="NCBI Taxonomy" id="1746091"/>
    <lineage>
        <taxon>Eukaryota</taxon>
        <taxon>Metamonada</taxon>
        <taxon>Anaeramoebidae</taxon>
        <taxon>Anaeramoeba</taxon>
    </lineage>
</organism>
<gene>
    <name evidence="3" type="ORF">M0812_15883</name>
</gene>
<proteinExistence type="predicted"/>
<accession>A0AAV7ZDQ8</accession>